<reference evidence="1" key="2">
    <citation type="submission" date="2023-01" db="EMBL/GenBank/DDBJ databases">
        <authorList>
            <person name="Petersen C."/>
        </authorList>
    </citation>
    <scope>NUCLEOTIDE SEQUENCE</scope>
    <source>
        <strain evidence="1">IBT 17514</strain>
    </source>
</reference>
<evidence type="ECO:0000313" key="2">
    <source>
        <dbReference type="Proteomes" id="UP001215712"/>
    </source>
</evidence>
<gene>
    <name evidence="1" type="ORF">N7493_009201</name>
</gene>
<comment type="caution">
    <text evidence="1">The sequence shown here is derived from an EMBL/GenBank/DDBJ whole genome shotgun (WGS) entry which is preliminary data.</text>
</comment>
<reference evidence="1" key="1">
    <citation type="journal article" date="2023" name="IMA Fungus">
        <title>Comparative genomic study of the Penicillium genus elucidates a diverse pangenome and 15 lateral gene transfer events.</title>
        <authorList>
            <person name="Petersen C."/>
            <person name="Sorensen T."/>
            <person name="Nielsen M.R."/>
            <person name="Sondergaard T.E."/>
            <person name="Sorensen J.L."/>
            <person name="Fitzpatrick D.A."/>
            <person name="Frisvad J.C."/>
            <person name="Nielsen K.L."/>
        </authorList>
    </citation>
    <scope>NUCLEOTIDE SEQUENCE</scope>
    <source>
        <strain evidence="1">IBT 17514</strain>
    </source>
</reference>
<accession>A0AAD6HG18</accession>
<name>A0AAD6HG18_9EURO</name>
<organism evidence="1 2">
    <name type="scientific">Penicillium malachiteum</name>
    <dbReference type="NCBI Taxonomy" id="1324776"/>
    <lineage>
        <taxon>Eukaryota</taxon>
        <taxon>Fungi</taxon>
        <taxon>Dikarya</taxon>
        <taxon>Ascomycota</taxon>
        <taxon>Pezizomycotina</taxon>
        <taxon>Eurotiomycetes</taxon>
        <taxon>Eurotiomycetidae</taxon>
        <taxon>Eurotiales</taxon>
        <taxon>Aspergillaceae</taxon>
        <taxon>Penicillium</taxon>
    </lineage>
</organism>
<keyword evidence="2" id="KW-1185">Reference proteome</keyword>
<protein>
    <submittedName>
        <fullName evidence="1">Uncharacterized protein</fullName>
    </submittedName>
</protein>
<sequence>MNKVPSQSRYVHMLSKIEDIQKYRHLKIGVENNLETGFQTLLFLLESPALAGNLRHLEVHGTRNVSDNGLDVDFNRPPDDPRQLELDDLERLKAAIRRAGFIKGNESQAVLHMLLLRPHTRDLSGFSHSVSHCMAFKQALAALLIAMSPQLESIAIFHVGEASSEIENFPLLTMLQRANRTPSSVSIPYLQNLSRIIFLPDDCSSGNDGFYYNIAEDYYHRLNLVRRLPALNDISFTHSNLAENESEMCHIINSSKMLRKFTYTIGGRAQPEGGSAKGIDKDELQVEDIEYEEVWEGEMDELDMELETPPNTGISLADFSKLRSLSLGIHTLCFLARGIGPNWIDAKAFSLVHTMPASLKNLRLYGKGEKGDPTFKLGHHEPDLDVDALLENLVDEKDHGTKLPKLKTIEGFDPVIPRAKEVPEYADEDHPLLWKQL</sequence>
<dbReference type="EMBL" id="JAQJAN010000013">
    <property type="protein sequence ID" value="KAJ5712733.1"/>
    <property type="molecule type" value="Genomic_DNA"/>
</dbReference>
<dbReference type="AlphaFoldDB" id="A0AAD6HG18"/>
<proteinExistence type="predicted"/>
<evidence type="ECO:0000313" key="1">
    <source>
        <dbReference type="EMBL" id="KAJ5712733.1"/>
    </source>
</evidence>
<dbReference type="Proteomes" id="UP001215712">
    <property type="component" value="Unassembled WGS sequence"/>
</dbReference>